<dbReference type="EMBL" id="JABBPN010000003">
    <property type="protein sequence ID" value="NMO95047.1"/>
    <property type="molecule type" value="Genomic_DNA"/>
</dbReference>
<dbReference type="GO" id="GO:0000902">
    <property type="term" value="P:cell morphogenesis"/>
    <property type="evidence" value="ECO:0007669"/>
    <property type="project" value="InterPro"/>
</dbReference>
<dbReference type="Pfam" id="PF20250">
    <property type="entry name" value="FapA_N"/>
    <property type="match status" value="1"/>
</dbReference>
<keyword evidence="3" id="KW-1185">Reference proteome</keyword>
<comment type="caution">
    <text evidence="2">The sequence shown here is derived from an EMBL/GenBank/DDBJ whole genome shotgun (WGS) entry which is preliminary data.</text>
</comment>
<dbReference type="Pfam" id="PF03961">
    <property type="entry name" value="FapA"/>
    <property type="match status" value="1"/>
</dbReference>
<proteinExistence type="predicted"/>
<dbReference type="Proteomes" id="UP000565468">
    <property type="component" value="Unassembled WGS sequence"/>
</dbReference>
<feature type="domain" description="Flagellar Assembly Protein A N-terminal region" evidence="1">
    <location>
        <begin position="137"/>
        <end position="294"/>
    </location>
</feature>
<evidence type="ECO:0000313" key="3">
    <source>
        <dbReference type="Proteomes" id="UP000565468"/>
    </source>
</evidence>
<gene>
    <name evidence="2" type="ORF">HII30_04505</name>
</gene>
<organism evidence="2 3">
    <name type="scientific">Paenibacillus lemnae</name>
    <dbReference type="NCBI Taxonomy" id="1330551"/>
    <lineage>
        <taxon>Bacteria</taxon>
        <taxon>Bacillati</taxon>
        <taxon>Bacillota</taxon>
        <taxon>Bacilli</taxon>
        <taxon>Bacillales</taxon>
        <taxon>Paenibacillaceae</taxon>
        <taxon>Paenibacillus</taxon>
    </lineage>
</organism>
<dbReference type="PANTHER" id="PTHR38032:SF1">
    <property type="entry name" value="RNA-BINDING PROTEIN KHPB N-TERMINAL DOMAIN-CONTAINING PROTEIN"/>
    <property type="match status" value="1"/>
</dbReference>
<protein>
    <submittedName>
        <fullName evidence="2">DUF342 domain-containing protein</fullName>
    </submittedName>
</protein>
<evidence type="ECO:0000259" key="1">
    <source>
        <dbReference type="Pfam" id="PF20250"/>
    </source>
</evidence>
<evidence type="ECO:0000313" key="2">
    <source>
        <dbReference type="EMBL" id="NMO95047.1"/>
    </source>
</evidence>
<reference evidence="2 3" key="1">
    <citation type="submission" date="2020-04" db="EMBL/GenBank/DDBJ databases">
        <title>Paenibacillus algicola sp. nov., a novel marine bacterium producing alginate lyase.</title>
        <authorList>
            <person name="Huang H."/>
        </authorList>
    </citation>
    <scope>NUCLEOTIDE SEQUENCE [LARGE SCALE GENOMIC DNA]</scope>
    <source>
        <strain evidence="2 3">L7-75</strain>
    </source>
</reference>
<dbReference type="InterPro" id="IPR046865">
    <property type="entry name" value="FapA_b_solenoid"/>
</dbReference>
<accession>A0A848M2D0</accession>
<dbReference type="PANTHER" id="PTHR38032">
    <property type="entry name" value="POLYMERASE-RELATED"/>
    <property type="match status" value="1"/>
</dbReference>
<dbReference type="SUPFAM" id="SSF63848">
    <property type="entry name" value="Cell-division inhibitor MinC, C-terminal domain"/>
    <property type="match status" value="1"/>
</dbReference>
<dbReference type="InterPro" id="IPR005646">
    <property type="entry name" value="FapA"/>
</dbReference>
<name>A0A848M2D0_PAELE</name>
<dbReference type="InterPro" id="IPR036145">
    <property type="entry name" value="MinC_C_sf"/>
</dbReference>
<dbReference type="AlphaFoldDB" id="A0A848M2D0"/>
<dbReference type="InterPro" id="IPR046866">
    <property type="entry name" value="FapA_N"/>
</dbReference>
<dbReference type="RefSeq" id="WP_169503816.1">
    <property type="nucleotide sequence ID" value="NZ_JABBPN010000003.1"/>
</dbReference>
<sequence length="612" mass="68187">MNMMSEEELTSLIKQINLEELDASSWQGPSPTLDVNQDDGAGERIHIIDKTIQVEDSFPSGQSITIEAEAPVKLKVNGEWIEGDVNVTSTDNIQWEVEDQPLFELSVTEDKLVTDFQLISRERYSAKLEKVENDSTVLFKAVEDRDIVLEILRLDDVMAVIEGRSIKSHVDLAAIHDELENPTFRKITIAKGKKAVPGTDARLEVYFSEQIESHFFEIGGTVNFRNHLQIPSAKQGEVIARKIPVIEGIPGYDVYGNILLPDPPRDIMIIAKSTVEMTSEGEIIALREGRPRITGGKIKTFEISTSFVVSGNADIKTGNIVFSGDVIIYGDITEGMIVESLGNVYVYGSVYGSTVTATGSIYVKGNVIGSKLYSGYYGVMFNRLYQASKTLSDLLRKMLMASETLNKALESKKQSVRFGQILLLLIENKFREIPVVIKELLIVIANIQHFKKDEFQNLQRMSEMFIQPALLLENMSYNLLKGYLAYLDNTYAEVERMQENEVEIRINQCHNSELKSNGHISILGEGVLNSDLFSAGDISFAYESAVCRGSKLESGGSIQARIIGGQTGADTIMKAGKQISVTQWYGGRICIGKRCREIYDYTENRVFTSANV</sequence>